<dbReference type="Gene3D" id="1.10.8.60">
    <property type="match status" value="1"/>
</dbReference>
<dbReference type="PANTHER" id="PTHR34301:SF8">
    <property type="entry name" value="ATPASE DOMAIN-CONTAINING PROTEIN"/>
    <property type="match status" value="1"/>
</dbReference>
<evidence type="ECO:0000313" key="3">
    <source>
        <dbReference type="Proteomes" id="UP000001350"/>
    </source>
</evidence>
<dbReference type="AlphaFoldDB" id="C3MUS3"/>
<dbReference type="InterPro" id="IPR036388">
    <property type="entry name" value="WH-like_DNA-bd_sf"/>
</dbReference>
<dbReference type="HOGENOM" id="CLU_061108_0_0_2"/>
<dbReference type="SUPFAM" id="SSF46785">
    <property type="entry name" value="Winged helix' DNA-binding domain"/>
    <property type="match status" value="1"/>
</dbReference>
<dbReference type="InterPro" id="IPR011579">
    <property type="entry name" value="ATPase_dom"/>
</dbReference>
<dbReference type="InterPro" id="IPR027417">
    <property type="entry name" value="P-loop_NTPase"/>
</dbReference>
<dbReference type="EMBL" id="CP001400">
    <property type="protein sequence ID" value="ACP37307.1"/>
    <property type="molecule type" value="Genomic_DNA"/>
</dbReference>
<dbReference type="KEGG" id="sia:M1425_0442"/>
<name>C3MUS3_SACI4</name>
<sequence length="328" mass="37612">MACKIFDPYPKDSRENFYDRENIIDEVEKLVSGKFWPLLIGPKRVGKTSIVKIVTKELNGIYIDASGISSLKELVNQISSQVLIKFQIDLKFVKIEGEKSPSQALQKALSKLGNIIIGIDEVQNIITPWFIRVLSVAYNTTDIRFVFTGSMIGMAKILTGEGKGEKFSYQFKGRPIIEIEIKPFTFEESVNFLKYGKDTCNINMSEEEIIDASNTYRGIIGWLTYYGNLRSLGYTHRRAQDEVTKIARTIILSEFSSLSEIQQVIIKALSIMKQARWRDLKKVSEGFLRRDIKDWTFNHALKQLINARIVLKENEKYSLIDPLYSIVQ</sequence>
<protein>
    <submittedName>
        <fullName evidence="2">ATPase</fullName>
    </submittedName>
</protein>
<proteinExistence type="predicted"/>
<dbReference type="GO" id="GO:0005524">
    <property type="term" value="F:ATP binding"/>
    <property type="evidence" value="ECO:0007669"/>
    <property type="project" value="InterPro"/>
</dbReference>
<dbReference type="InterPro" id="IPR036390">
    <property type="entry name" value="WH_DNA-bd_sf"/>
</dbReference>
<accession>C3MUS3</accession>
<dbReference type="Gene3D" id="1.10.10.10">
    <property type="entry name" value="Winged helix-like DNA-binding domain superfamily/Winged helix DNA-binding domain"/>
    <property type="match status" value="1"/>
</dbReference>
<dbReference type="SUPFAM" id="SSF52540">
    <property type="entry name" value="P-loop containing nucleoside triphosphate hydrolases"/>
    <property type="match status" value="1"/>
</dbReference>
<organism evidence="2 3">
    <name type="scientific">Saccharolobus islandicus (strain M.14.25 / Kamchatka #1)</name>
    <name type="common">Sulfolobus islandicus</name>
    <dbReference type="NCBI Taxonomy" id="427317"/>
    <lineage>
        <taxon>Archaea</taxon>
        <taxon>Thermoproteota</taxon>
        <taxon>Thermoprotei</taxon>
        <taxon>Sulfolobales</taxon>
        <taxon>Sulfolobaceae</taxon>
        <taxon>Saccharolobus</taxon>
    </lineage>
</organism>
<dbReference type="GeneID" id="84057959"/>
<gene>
    <name evidence="2" type="ordered locus">M1425_0442</name>
</gene>
<dbReference type="RefSeq" id="WP_012710584.1">
    <property type="nucleotide sequence ID" value="NC_012588.1"/>
</dbReference>
<dbReference type="Gene3D" id="3.40.50.300">
    <property type="entry name" value="P-loop containing nucleotide triphosphate hydrolases"/>
    <property type="match status" value="1"/>
</dbReference>
<reference evidence="2 3" key="1">
    <citation type="journal article" date="2009" name="Proc. Natl. Acad. Sci. U.S.A.">
        <title>Biogeography of the Sulfolobus islandicus pan-genome.</title>
        <authorList>
            <person name="Reno M.L."/>
            <person name="Held N.L."/>
            <person name="Fields C.J."/>
            <person name="Burke P.V."/>
            <person name="Whitaker R.J."/>
        </authorList>
    </citation>
    <scope>NUCLEOTIDE SEQUENCE [LARGE SCALE GENOMIC DNA]</scope>
    <source>
        <strain evidence="3">M.14.25 / Kamchatka #1</strain>
    </source>
</reference>
<dbReference type="Proteomes" id="UP000001350">
    <property type="component" value="Chromosome"/>
</dbReference>
<feature type="domain" description="ATPase" evidence="1">
    <location>
        <begin position="17"/>
        <end position="212"/>
    </location>
</feature>
<evidence type="ECO:0000259" key="1">
    <source>
        <dbReference type="Pfam" id="PF01637"/>
    </source>
</evidence>
<evidence type="ECO:0000313" key="2">
    <source>
        <dbReference type="EMBL" id="ACP37307.1"/>
    </source>
</evidence>
<dbReference type="Pfam" id="PF01637">
    <property type="entry name" value="ATPase_2"/>
    <property type="match status" value="1"/>
</dbReference>
<dbReference type="PANTHER" id="PTHR34301">
    <property type="entry name" value="DNA-BINDING PROTEIN-RELATED"/>
    <property type="match status" value="1"/>
</dbReference>